<keyword evidence="2" id="KW-1185">Reference proteome</keyword>
<name>A0A0V0Z6T8_9BILA</name>
<sequence length="80" mass="9242">MNTLKRRARKETKPVPQIYSEAYRSTSTSLEAAGQFPTCKKVKVAMYRSQAKRFPPLLATRQQMEIPVQWRVTKSGRTLL</sequence>
<reference evidence="1 2" key="1">
    <citation type="submission" date="2015-01" db="EMBL/GenBank/DDBJ databases">
        <title>Evolution of Trichinella species and genotypes.</title>
        <authorList>
            <person name="Korhonen P.K."/>
            <person name="Edoardo P."/>
            <person name="Giuseppe L.R."/>
            <person name="Gasser R.B."/>
        </authorList>
    </citation>
    <scope>NUCLEOTIDE SEQUENCE [LARGE SCALE GENOMIC DNA]</scope>
    <source>
        <strain evidence="1">ISS2496</strain>
    </source>
</reference>
<dbReference type="Proteomes" id="UP000054783">
    <property type="component" value="Unassembled WGS sequence"/>
</dbReference>
<accession>A0A0V0Z6T8</accession>
<evidence type="ECO:0000313" key="2">
    <source>
        <dbReference type="Proteomes" id="UP000054783"/>
    </source>
</evidence>
<proteinExistence type="predicted"/>
<dbReference type="AlphaFoldDB" id="A0A0V0Z6T8"/>
<gene>
    <name evidence="1" type="ORF">T12_9016</name>
</gene>
<protein>
    <submittedName>
        <fullName evidence="1">Uncharacterized protein</fullName>
    </submittedName>
</protein>
<organism evidence="1 2">
    <name type="scientific">Trichinella patagoniensis</name>
    <dbReference type="NCBI Taxonomy" id="990121"/>
    <lineage>
        <taxon>Eukaryota</taxon>
        <taxon>Metazoa</taxon>
        <taxon>Ecdysozoa</taxon>
        <taxon>Nematoda</taxon>
        <taxon>Enoplea</taxon>
        <taxon>Dorylaimia</taxon>
        <taxon>Trichinellida</taxon>
        <taxon>Trichinellidae</taxon>
        <taxon>Trichinella</taxon>
    </lineage>
</organism>
<comment type="caution">
    <text evidence="1">The sequence shown here is derived from an EMBL/GenBank/DDBJ whole genome shotgun (WGS) entry which is preliminary data.</text>
</comment>
<evidence type="ECO:0000313" key="1">
    <source>
        <dbReference type="EMBL" id="KRY08035.1"/>
    </source>
</evidence>
<dbReference type="EMBL" id="JYDQ01000373">
    <property type="protein sequence ID" value="KRY08035.1"/>
    <property type="molecule type" value="Genomic_DNA"/>
</dbReference>